<protein>
    <recommendedName>
        <fullName evidence="2">AB hydrolase-1 domain-containing protein</fullName>
    </recommendedName>
</protein>
<sequence length="519" mass="54052">MTGSWFTRWFSSGSSESAAGSTPASADTQPQLKGHGLFSHTHKNKHAHQHSYAVAVDTGAGSPAATAAPAAAASSVSAAEAAAHAARLREHASRLANEVLNNGQAIKHAARHAGYAVAADGTRLYVDVYEVGCADGGIDTTAEPLPAEAVPAAADEGGVANVLCIMGFAAGRDGWLPLVHYWTQQAGSELLHRIRHVRFAVYDNRGIGHSDSPEPRAAYSTAIMAADAIAVLDHLGWRRAHVVGFSMGGMVALKLGAAAPQRLHSLTALSVTGGGWQIIPTKWRALKLLLWAAMARTPHQRAHADVHFHFSRDTLLAQIEDAALGPEDPRSPAAHGMAAAAAAQARRVEEALVDEYVATCQVGAPQPHCGLVGQLHAVWNHTLTPAERHRIGELVADGVPVKLVHGSHDLMAHWQYGERTAKHLRAAFILIDGGHFIARECAAIVCMHLADSIVAAGAPGGAAAEAAKPHMLRHRPPSTSPAGLSGDTAEQGRPTAAVANTAAPPAASEGMPSPALPIA</sequence>
<dbReference type="InterPro" id="IPR000073">
    <property type="entry name" value="AB_hydrolase_1"/>
</dbReference>
<dbReference type="Proteomes" id="UP000650467">
    <property type="component" value="Unassembled WGS sequence"/>
</dbReference>
<evidence type="ECO:0000259" key="2">
    <source>
        <dbReference type="Pfam" id="PF00561"/>
    </source>
</evidence>
<dbReference type="PANTHER" id="PTHR43433:SF5">
    <property type="entry name" value="AB HYDROLASE-1 DOMAIN-CONTAINING PROTEIN"/>
    <property type="match status" value="1"/>
</dbReference>
<keyword evidence="4" id="KW-1185">Reference proteome</keyword>
<feature type="compositionally biased region" description="Low complexity" evidence="1">
    <location>
        <begin position="494"/>
        <end position="507"/>
    </location>
</feature>
<dbReference type="Gene3D" id="3.40.50.1820">
    <property type="entry name" value="alpha/beta hydrolase"/>
    <property type="match status" value="1"/>
</dbReference>
<gene>
    <name evidence="3" type="ORF">HXX76_013370</name>
</gene>
<name>A0A835VUI7_CHLIN</name>
<dbReference type="EMBL" id="JAEHOC010000051">
    <property type="protein sequence ID" value="KAG2425999.1"/>
    <property type="molecule type" value="Genomic_DNA"/>
</dbReference>
<dbReference type="SUPFAM" id="SSF53474">
    <property type="entry name" value="alpha/beta-Hydrolases"/>
    <property type="match status" value="1"/>
</dbReference>
<evidence type="ECO:0000313" key="4">
    <source>
        <dbReference type="Proteomes" id="UP000650467"/>
    </source>
</evidence>
<dbReference type="Pfam" id="PF00561">
    <property type="entry name" value="Abhydrolase_1"/>
    <property type="match status" value="1"/>
</dbReference>
<dbReference type="InterPro" id="IPR050471">
    <property type="entry name" value="AB_hydrolase"/>
</dbReference>
<reference evidence="3" key="1">
    <citation type="journal article" date="2020" name="bioRxiv">
        <title>Comparative genomics of Chlamydomonas.</title>
        <authorList>
            <person name="Craig R.J."/>
            <person name="Hasan A.R."/>
            <person name="Ness R.W."/>
            <person name="Keightley P.D."/>
        </authorList>
    </citation>
    <scope>NUCLEOTIDE SEQUENCE</scope>
    <source>
        <strain evidence="3">SAG 7.73</strain>
    </source>
</reference>
<comment type="caution">
    <text evidence="3">The sequence shown here is derived from an EMBL/GenBank/DDBJ whole genome shotgun (WGS) entry which is preliminary data.</text>
</comment>
<dbReference type="OrthoDB" id="19657at2759"/>
<feature type="region of interest" description="Disordered" evidence="1">
    <location>
        <begin position="466"/>
        <end position="519"/>
    </location>
</feature>
<organism evidence="3 4">
    <name type="scientific">Chlamydomonas incerta</name>
    <dbReference type="NCBI Taxonomy" id="51695"/>
    <lineage>
        <taxon>Eukaryota</taxon>
        <taxon>Viridiplantae</taxon>
        <taxon>Chlorophyta</taxon>
        <taxon>core chlorophytes</taxon>
        <taxon>Chlorophyceae</taxon>
        <taxon>CS clade</taxon>
        <taxon>Chlamydomonadales</taxon>
        <taxon>Chlamydomonadaceae</taxon>
        <taxon>Chlamydomonas</taxon>
    </lineage>
</organism>
<feature type="region of interest" description="Disordered" evidence="1">
    <location>
        <begin position="1"/>
        <end position="44"/>
    </location>
</feature>
<evidence type="ECO:0000256" key="1">
    <source>
        <dbReference type="SAM" id="MobiDB-lite"/>
    </source>
</evidence>
<accession>A0A835VUI7</accession>
<feature type="compositionally biased region" description="Low complexity" evidence="1">
    <location>
        <begin position="11"/>
        <end position="26"/>
    </location>
</feature>
<dbReference type="AlphaFoldDB" id="A0A835VUI7"/>
<feature type="domain" description="AB hydrolase-1" evidence="2">
    <location>
        <begin position="162"/>
        <end position="437"/>
    </location>
</feature>
<dbReference type="PANTHER" id="PTHR43433">
    <property type="entry name" value="HYDROLASE, ALPHA/BETA FOLD FAMILY PROTEIN"/>
    <property type="match status" value="1"/>
</dbReference>
<evidence type="ECO:0000313" key="3">
    <source>
        <dbReference type="EMBL" id="KAG2425999.1"/>
    </source>
</evidence>
<proteinExistence type="predicted"/>
<dbReference type="InterPro" id="IPR029058">
    <property type="entry name" value="AB_hydrolase_fold"/>
</dbReference>